<sequence>MCRADFKGKVVVITGGNSGLGKETALSLSKLGARLVLTARDKGRLDEVKALCVENGGREVITVTGDITEGATRQKLVDATIQAFGRVDVLILNAGTMPLGFLKDLGEEAM</sequence>
<dbReference type="Gene3D" id="3.40.50.720">
    <property type="entry name" value="NAD(P)-binding Rossmann-like Domain"/>
    <property type="match status" value="1"/>
</dbReference>
<reference evidence="2" key="1">
    <citation type="submission" date="2025-08" db="UniProtKB">
        <authorList>
            <consortium name="RefSeq"/>
        </authorList>
    </citation>
    <scope>IDENTIFICATION</scope>
</reference>
<dbReference type="PANTHER" id="PTHR43975">
    <property type="entry name" value="ZGC:101858"/>
    <property type="match status" value="1"/>
</dbReference>
<name>A0ABM1AB12_APLCA</name>
<dbReference type="SUPFAM" id="SSF51735">
    <property type="entry name" value="NAD(P)-binding Rossmann-fold domains"/>
    <property type="match status" value="1"/>
</dbReference>
<dbReference type="InterPro" id="IPR002347">
    <property type="entry name" value="SDR_fam"/>
</dbReference>
<dbReference type="GeneID" id="106013345"/>
<feature type="non-terminal residue" evidence="2">
    <location>
        <position position="110"/>
    </location>
</feature>
<dbReference type="InterPro" id="IPR036291">
    <property type="entry name" value="NAD(P)-bd_dom_sf"/>
</dbReference>
<dbReference type="PANTHER" id="PTHR43975:SF2">
    <property type="entry name" value="EG:BACR7A4.14 PROTEIN-RELATED"/>
    <property type="match status" value="1"/>
</dbReference>
<evidence type="ECO:0000313" key="2">
    <source>
        <dbReference type="RefSeq" id="XP_012944271.1"/>
    </source>
</evidence>
<evidence type="ECO:0000313" key="1">
    <source>
        <dbReference type="Proteomes" id="UP000694888"/>
    </source>
</evidence>
<proteinExistence type="predicted"/>
<gene>
    <name evidence="2" type="primary">LOC106013345</name>
</gene>
<accession>A0ABM1AB12</accession>
<protein>
    <submittedName>
        <fullName evidence="2">Uncharacterized oxidoreductase Lmo0432</fullName>
    </submittedName>
</protein>
<dbReference type="Proteomes" id="UP000694888">
    <property type="component" value="Unplaced"/>
</dbReference>
<dbReference type="PRINTS" id="PR00081">
    <property type="entry name" value="GDHRDH"/>
</dbReference>
<dbReference type="RefSeq" id="XP_012944271.1">
    <property type="nucleotide sequence ID" value="XM_013088817.1"/>
</dbReference>
<keyword evidence="1" id="KW-1185">Reference proteome</keyword>
<organism evidence="1 2">
    <name type="scientific">Aplysia californica</name>
    <name type="common">California sea hare</name>
    <dbReference type="NCBI Taxonomy" id="6500"/>
    <lineage>
        <taxon>Eukaryota</taxon>
        <taxon>Metazoa</taxon>
        <taxon>Spiralia</taxon>
        <taxon>Lophotrochozoa</taxon>
        <taxon>Mollusca</taxon>
        <taxon>Gastropoda</taxon>
        <taxon>Heterobranchia</taxon>
        <taxon>Euthyneura</taxon>
        <taxon>Tectipleura</taxon>
        <taxon>Aplysiida</taxon>
        <taxon>Aplysioidea</taxon>
        <taxon>Aplysiidae</taxon>
        <taxon>Aplysia</taxon>
    </lineage>
</organism>
<dbReference type="Pfam" id="PF00106">
    <property type="entry name" value="adh_short"/>
    <property type="match status" value="1"/>
</dbReference>